<accession>A0ABV5WIG9</accession>
<proteinExistence type="predicted"/>
<dbReference type="Proteomes" id="UP001589609">
    <property type="component" value="Unassembled WGS sequence"/>
</dbReference>
<evidence type="ECO:0008006" key="3">
    <source>
        <dbReference type="Google" id="ProtNLM"/>
    </source>
</evidence>
<name>A0ABV5WIG9_9BACI</name>
<comment type="caution">
    <text evidence="1">The sequence shown here is derived from an EMBL/GenBank/DDBJ whole genome shotgun (WGS) entry which is preliminary data.</text>
</comment>
<gene>
    <name evidence="1" type="ORF">ACFFMS_18975</name>
</gene>
<organism evidence="1 2">
    <name type="scientific">Ectobacillus funiculus</name>
    <dbReference type="NCBI Taxonomy" id="137993"/>
    <lineage>
        <taxon>Bacteria</taxon>
        <taxon>Bacillati</taxon>
        <taxon>Bacillota</taxon>
        <taxon>Bacilli</taxon>
        <taxon>Bacillales</taxon>
        <taxon>Bacillaceae</taxon>
        <taxon>Ectobacillus</taxon>
    </lineage>
</organism>
<dbReference type="RefSeq" id="WP_129728498.1">
    <property type="nucleotide sequence ID" value="NZ_JAPCYI010000001.1"/>
</dbReference>
<sequence>MRITGEVFKQRPYPKLWYNNNECIFFLEAEHGVQVGEDRIKILPILSEELEVSLIVGERVEIEGEIQWKRIITPSGKLSFFPIPVFMLQDIKKLVSVSEPIDRVIGCG</sequence>
<dbReference type="EMBL" id="JBHMAF010000142">
    <property type="protein sequence ID" value="MFB9760413.1"/>
    <property type="molecule type" value="Genomic_DNA"/>
</dbReference>
<protein>
    <recommendedName>
        <fullName evidence="3">Single-stranded DNA-binding protein</fullName>
    </recommendedName>
</protein>
<evidence type="ECO:0000313" key="1">
    <source>
        <dbReference type="EMBL" id="MFB9760413.1"/>
    </source>
</evidence>
<keyword evidence="2" id="KW-1185">Reference proteome</keyword>
<reference evidence="1 2" key="1">
    <citation type="submission" date="2024-09" db="EMBL/GenBank/DDBJ databases">
        <authorList>
            <person name="Sun Q."/>
            <person name="Mori K."/>
        </authorList>
    </citation>
    <scope>NUCLEOTIDE SEQUENCE [LARGE SCALE GENOMIC DNA]</scope>
    <source>
        <strain evidence="1 2">JCM 11201</strain>
    </source>
</reference>
<evidence type="ECO:0000313" key="2">
    <source>
        <dbReference type="Proteomes" id="UP001589609"/>
    </source>
</evidence>